<dbReference type="PANTHER" id="PTHR42659">
    <property type="entry name" value="XANTHINE DEHYDROGENASE SUBUNIT C-RELATED"/>
    <property type="match status" value="1"/>
</dbReference>
<dbReference type="InterPro" id="IPR016167">
    <property type="entry name" value="FAD-bd_PCMH_sub1"/>
</dbReference>
<dbReference type="GO" id="GO:0004854">
    <property type="term" value="F:xanthine dehydrogenase activity"/>
    <property type="evidence" value="ECO:0007669"/>
    <property type="project" value="InterPro"/>
</dbReference>
<dbReference type="InterPro" id="IPR005107">
    <property type="entry name" value="CO_DH_flav_C"/>
</dbReference>
<dbReference type="PANTHER" id="PTHR42659:SF9">
    <property type="entry name" value="XANTHINE DEHYDROGENASE FAD-BINDING SUBUNIT XDHB-RELATED"/>
    <property type="match status" value="1"/>
</dbReference>
<dbReference type="InterPro" id="IPR002346">
    <property type="entry name" value="Mopterin_DH_FAD-bd"/>
</dbReference>
<dbReference type="NCBIfam" id="NF007427">
    <property type="entry name" value="PRK09971.1"/>
    <property type="match status" value="1"/>
</dbReference>
<dbReference type="RefSeq" id="WP_065541149.1">
    <property type="nucleotide sequence ID" value="NZ_CP015405.2"/>
</dbReference>
<dbReference type="Proteomes" id="UP000092574">
    <property type="component" value="Chromosome"/>
</dbReference>
<dbReference type="KEGG" id="byl:A4V09_03610"/>
<dbReference type="FunFam" id="3.30.465.10:FF:000017">
    <property type="entry name" value="Xanthine dehydrogenase, FAD binding subunit"/>
    <property type="match status" value="1"/>
</dbReference>
<dbReference type="InterPro" id="IPR016166">
    <property type="entry name" value="FAD-bd_PCMH"/>
</dbReference>
<dbReference type="InterPro" id="IPR036318">
    <property type="entry name" value="FAD-bd_PCMH-like_sf"/>
</dbReference>
<evidence type="ECO:0000313" key="5">
    <source>
        <dbReference type="EMBL" id="ANU74925.1"/>
    </source>
</evidence>
<dbReference type="PROSITE" id="PS51387">
    <property type="entry name" value="FAD_PCMH"/>
    <property type="match status" value="1"/>
</dbReference>
<dbReference type="NCBIfam" id="NF043083">
    <property type="entry name" value="XdhB_XDHase"/>
    <property type="match status" value="1"/>
</dbReference>
<dbReference type="InterPro" id="IPR036683">
    <property type="entry name" value="CO_DH_flav_C_dom_sf"/>
</dbReference>
<dbReference type="SUPFAM" id="SSF56176">
    <property type="entry name" value="FAD-binding/transporter-associated domain-like"/>
    <property type="match status" value="1"/>
</dbReference>
<dbReference type="STRING" id="1796616.A4V09_03610"/>
<dbReference type="SMART" id="SM01092">
    <property type="entry name" value="CO_deh_flav_C"/>
    <property type="match status" value="1"/>
</dbReference>
<keyword evidence="2" id="KW-0274">FAD</keyword>
<evidence type="ECO:0000256" key="1">
    <source>
        <dbReference type="ARBA" id="ARBA00022630"/>
    </source>
</evidence>
<gene>
    <name evidence="5" type="ORF">A4V09_03610</name>
</gene>
<dbReference type="InterPro" id="IPR050031">
    <property type="entry name" value="XdhB_XDHase"/>
</dbReference>
<feature type="domain" description="FAD-binding PCMH-type" evidence="4">
    <location>
        <begin position="1"/>
        <end position="176"/>
    </location>
</feature>
<proteinExistence type="predicted"/>
<dbReference type="EMBL" id="CP015405">
    <property type="protein sequence ID" value="ANU74925.1"/>
    <property type="molecule type" value="Genomic_DNA"/>
</dbReference>
<keyword evidence="1" id="KW-0285">Flavoprotein</keyword>
<keyword evidence="6" id="KW-1185">Reference proteome</keyword>
<evidence type="ECO:0000313" key="6">
    <source>
        <dbReference type="Proteomes" id="UP000092574"/>
    </source>
</evidence>
<dbReference type="Gene3D" id="3.30.390.50">
    <property type="entry name" value="CO dehydrogenase flavoprotein, C-terminal domain"/>
    <property type="match status" value="1"/>
</dbReference>
<dbReference type="OrthoDB" id="9789842at2"/>
<dbReference type="AlphaFoldDB" id="A0A1C7I5R9"/>
<evidence type="ECO:0000256" key="2">
    <source>
        <dbReference type="ARBA" id="ARBA00022827"/>
    </source>
</evidence>
<name>A0A1C7I5R9_9FIRM</name>
<keyword evidence="3" id="KW-0560">Oxidoreductase</keyword>
<dbReference type="Gene3D" id="3.30.43.10">
    <property type="entry name" value="Uridine Diphospho-n-acetylenolpyruvylglucosamine Reductase, domain 2"/>
    <property type="match status" value="1"/>
</dbReference>
<dbReference type="InterPro" id="IPR016169">
    <property type="entry name" value="FAD-bd_PCMH_sub2"/>
</dbReference>
<dbReference type="InterPro" id="IPR051312">
    <property type="entry name" value="Diverse_Substr_Oxidored"/>
</dbReference>
<organism evidence="5 6">
    <name type="scientific">Blautia pseudococcoides</name>
    <dbReference type="NCBI Taxonomy" id="1796616"/>
    <lineage>
        <taxon>Bacteria</taxon>
        <taxon>Bacillati</taxon>
        <taxon>Bacillota</taxon>
        <taxon>Clostridia</taxon>
        <taxon>Lachnospirales</taxon>
        <taxon>Lachnospiraceae</taxon>
        <taxon>Blautia</taxon>
    </lineage>
</organism>
<evidence type="ECO:0000256" key="3">
    <source>
        <dbReference type="ARBA" id="ARBA00023002"/>
    </source>
</evidence>
<dbReference type="Gene3D" id="3.30.465.10">
    <property type="match status" value="1"/>
</dbReference>
<dbReference type="Pfam" id="PF00941">
    <property type="entry name" value="FAD_binding_5"/>
    <property type="match status" value="1"/>
</dbReference>
<dbReference type="GO" id="GO:0071949">
    <property type="term" value="F:FAD binding"/>
    <property type="evidence" value="ECO:0007669"/>
    <property type="project" value="InterPro"/>
</dbReference>
<evidence type="ECO:0000259" key="4">
    <source>
        <dbReference type="PROSITE" id="PS51387"/>
    </source>
</evidence>
<dbReference type="Pfam" id="PF03450">
    <property type="entry name" value="CO_deh_flav_C"/>
    <property type="match status" value="1"/>
</dbReference>
<sequence length="297" mass="32483">MYDIEKYYQARDVKDAVRALEADRDAVVISGGSDVLIKIREGKLAGCSLVSIHGIPALNGVRMEGDGTVVIGPATTFSHLTYDPVIRQYIPALGWAVDQVGGPQIRNIGTIGGNVCNGVTSADSAAVLFTLNAVLELTGEEGTRKVPVTEFYTGPGRTVREHAEILTAIKITRENYEGFYGHYTKYGKRNAMEIATLGCAVHVKLSEDKKQMEDFRLGFGVAAPTPIRCYQTEKRVKGMDITNPELYERIREGAVSEVTPRSSWRASREFRLQLVRELSVRTAKEAIEKAAGGEADA</sequence>
<protein>
    <submittedName>
        <fullName evidence="5">Xanthine dehydrogenase FAD-binding subunit XdhB</fullName>
    </submittedName>
</protein>
<dbReference type="SUPFAM" id="SSF55447">
    <property type="entry name" value="CO dehydrogenase flavoprotein C-terminal domain-like"/>
    <property type="match status" value="1"/>
</dbReference>
<accession>A0A1C7I5R9</accession>
<dbReference type="GO" id="GO:0002197">
    <property type="term" value="C:xanthine dehydrogenase complex"/>
    <property type="evidence" value="ECO:0007669"/>
    <property type="project" value="InterPro"/>
</dbReference>
<reference evidence="5" key="1">
    <citation type="submission" date="2017-04" db="EMBL/GenBank/DDBJ databases">
        <title>Complete Genome Sequences of Twelve Strains of a Stable Defined Moderately Diverse Mouse Microbiota 2 (sDMDMm2).</title>
        <authorList>
            <person name="Uchimura Y."/>
            <person name="Wyss M."/>
            <person name="Brugiroux S."/>
            <person name="Limenitakis J.P."/>
            <person name="Stecher B."/>
            <person name="McCoy K.D."/>
            <person name="Macpherson A.J."/>
        </authorList>
    </citation>
    <scope>NUCLEOTIDE SEQUENCE</scope>
    <source>
        <strain evidence="5">YL58</strain>
    </source>
</reference>